<feature type="domain" description="NolW-like" evidence="9">
    <location>
        <begin position="353"/>
        <end position="464"/>
    </location>
</feature>
<evidence type="ECO:0000256" key="3">
    <source>
        <dbReference type="ARBA" id="ARBA00023136"/>
    </source>
</evidence>
<evidence type="ECO:0000259" key="9">
    <source>
        <dbReference type="Pfam" id="PF03958"/>
    </source>
</evidence>
<feature type="compositionally biased region" description="Gly residues" evidence="6">
    <location>
        <begin position="382"/>
        <end position="393"/>
    </location>
</feature>
<evidence type="ECO:0000256" key="6">
    <source>
        <dbReference type="SAM" id="MobiDB-lite"/>
    </source>
</evidence>
<evidence type="ECO:0000256" key="2">
    <source>
        <dbReference type="ARBA" id="ARBA00022729"/>
    </source>
</evidence>
<feature type="domain" description="Type II/III secretion system secretin-like" evidence="8">
    <location>
        <begin position="532"/>
        <end position="697"/>
    </location>
</feature>
<accession>A0A4R5U6U0</accession>
<dbReference type="Pfam" id="PF00263">
    <property type="entry name" value="Secretin"/>
    <property type="match status" value="1"/>
</dbReference>
<dbReference type="Proteomes" id="UP000295543">
    <property type="component" value="Unassembled WGS sequence"/>
</dbReference>
<keyword evidence="11" id="KW-1185">Reference proteome</keyword>
<dbReference type="GO" id="GO:0009306">
    <property type="term" value="P:protein secretion"/>
    <property type="evidence" value="ECO:0007669"/>
    <property type="project" value="InterPro"/>
</dbReference>
<feature type="region of interest" description="Disordered" evidence="6">
    <location>
        <begin position="724"/>
        <end position="758"/>
    </location>
</feature>
<evidence type="ECO:0000256" key="1">
    <source>
        <dbReference type="ARBA" id="ARBA00004370"/>
    </source>
</evidence>
<evidence type="ECO:0000313" key="10">
    <source>
        <dbReference type="EMBL" id="TDK29982.1"/>
    </source>
</evidence>
<gene>
    <name evidence="10" type="ORF">E2F49_12310</name>
</gene>
<dbReference type="GO" id="GO:0015627">
    <property type="term" value="C:type II protein secretion system complex"/>
    <property type="evidence" value="ECO:0007669"/>
    <property type="project" value="TreeGrafter"/>
</dbReference>
<feature type="compositionally biased region" description="Pro residues" evidence="6">
    <location>
        <begin position="735"/>
        <end position="745"/>
    </location>
</feature>
<sequence length="758" mass="79114">MAPHSRAHRAPMSTARPFVASLLAGALAACSSIPPSQIPAPLRAPKADASAEEVLQGERDATRRRPLVEQQSPALPPRAVRQDTAADAPVPDMPGSRPVSLVLDNVPLPTFINVVFGMELDFAIQIDQAIAARQDVVSLRLTEPRSPQQAFTIAREVLHSYGVQVTELGGVLRFTPIAANAAGGLPRIMVTRSLPDVPAGQRTVFVAMPLEASQPGIVAGQLRGLFGDHAVTFTELVEANALMISGPGDAVRAAMEAVSALDASLLRGKRSIRINPLYLNADLLARELREVLSAQGVSIRTGPGTGGAVTFVPVNSANALVVFADSDDVLSMVAEWAERLDQPSDDGAGGGMFLYSARHTTVETLVPVLEALVGATGSTSGIQGGGGSGGQRGGNAAAQGAGEMTGSAAQGQQQAPRASVTSMSGLGGQLAVDPVRNVIVFQGDAQRWRAIQGVLARLDQPARQVVIEVTIAEVTLTDEFANGVEWALQNISINGVRGPLNLLQGATSGGGLVWQGVSSSGQVRALVNLFARDSRVAILSTPRILVKSGENASIDVGTEVPTVTSQATAPDLPGSGSSILQSIQYRKTGVLMDITAVVHSGQRVDLKISQEVSEASATDTSDISSPSIFSRKLQTSLSLADGESTLLGGLISNTRSAGKTKIPLLGDIPVLGAAFHSRRSENNRTELLMLITPYVVEDTAQTRAITEAIRSRFSGIPAEPAVLPREPEVRSLPSIPSPREVPLPVTPHAAPGQDVPLH</sequence>
<dbReference type="AlphaFoldDB" id="A0A4R5U6U0"/>
<feature type="chain" id="PRO_5020361701" evidence="7">
    <location>
        <begin position="29"/>
        <end position="758"/>
    </location>
</feature>
<comment type="caution">
    <text evidence="10">The sequence shown here is derived from an EMBL/GenBank/DDBJ whole genome shotgun (WGS) entry which is preliminary data.</text>
</comment>
<dbReference type="InterPro" id="IPR005644">
    <property type="entry name" value="NolW-like"/>
</dbReference>
<evidence type="ECO:0000256" key="4">
    <source>
        <dbReference type="RuleBase" id="RU004003"/>
    </source>
</evidence>
<name>A0A4R5U6U0_9GAMM</name>
<feature type="region of interest" description="Disordered" evidence="6">
    <location>
        <begin position="380"/>
        <end position="420"/>
    </location>
</feature>
<dbReference type="PANTHER" id="PTHR30332">
    <property type="entry name" value="PROBABLE GENERAL SECRETION PATHWAY PROTEIN D"/>
    <property type="match status" value="1"/>
</dbReference>
<evidence type="ECO:0000256" key="5">
    <source>
        <dbReference type="RuleBase" id="RU004004"/>
    </source>
</evidence>
<evidence type="ECO:0000256" key="7">
    <source>
        <dbReference type="SAM" id="SignalP"/>
    </source>
</evidence>
<dbReference type="InterPro" id="IPR001775">
    <property type="entry name" value="GspD/PilQ"/>
</dbReference>
<reference evidence="10 11" key="1">
    <citation type="submission" date="2019-03" db="EMBL/GenBank/DDBJ databases">
        <title>Luteimonas zhaokaii sp.nov., isolated from the rectal contents of Plateau pika in Yushu, Qinghai Province, China.</title>
        <authorList>
            <person name="Zhang G."/>
        </authorList>
    </citation>
    <scope>NUCLEOTIDE SEQUENCE [LARGE SCALE GENOMIC DNA]</scope>
    <source>
        <strain evidence="10 11">THG-MD21</strain>
    </source>
</reference>
<dbReference type="OrthoDB" id="9779724at2"/>
<dbReference type="PANTHER" id="PTHR30332:SF25">
    <property type="entry name" value="SECRETIN XPSD"/>
    <property type="match status" value="1"/>
</dbReference>
<feature type="compositionally biased region" description="Basic and acidic residues" evidence="6">
    <location>
        <begin position="56"/>
        <end position="67"/>
    </location>
</feature>
<dbReference type="Gene3D" id="3.30.1370.120">
    <property type="match status" value="1"/>
</dbReference>
<feature type="compositionally biased region" description="Polar residues" evidence="6">
    <location>
        <begin position="407"/>
        <end position="420"/>
    </location>
</feature>
<feature type="signal peptide" evidence="7">
    <location>
        <begin position="1"/>
        <end position="28"/>
    </location>
</feature>
<protein>
    <submittedName>
        <fullName evidence="10">Uncharacterized protein</fullName>
    </submittedName>
</protein>
<dbReference type="PRINTS" id="PR01032">
    <property type="entry name" value="PHAGEIV"/>
</dbReference>
<keyword evidence="5" id="KW-0813">Transport</keyword>
<comment type="similarity">
    <text evidence="4">Belongs to the bacterial secretin family.</text>
</comment>
<keyword evidence="3" id="KW-0472">Membrane</keyword>
<dbReference type="PRINTS" id="PR00811">
    <property type="entry name" value="BCTERIALGSPD"/>
</dbReference>
<keyword evidence="2 7" id="KW-0732">Signal</keyword>
<feature type="region of interest" description="Disordered" evidence="6">
    <location>
        <begin position="37"/>
        <end position="92"/>
    </location>
</feature>
<dbReference type="InterPro" id="IPR038591">
    <property type="entry name" value="NolW-like_sf"/>
</dbReference>
<dbReference type="PROSITE" id="PS51257">
    <property type="entry name" value="PROKAR_LIPOPROTEIN"/>
    <property type="match status" value="1"/>
</dbReference>
<organism evidence="10 11">
    <name type="scientific">Luteimonas terrae</name>
    <dbReference type="NCBI Taxonomy" id="1530191"/>
    <lineage>
        <taxon>Bacteria</taxon>
        <taxon>Pseudomonadati</taxon>
        <taxon>Pseudomonadota</taxon>
        <taxon>Gammaproteobacteria</taxon>
        <taxon>Lysobacterales</taxon>
        <taxon>Lysobacteraceae</taxon>
        <taxon>Luteimonas</taxon>
    </lineage>
</organism>
<comment type="subcellular location">
    <subcellularLocation>
        <location evidence="5">Cell outer membrane</location>
    </subcellularLocation>
    <subcellularLocation>
        <location evidence="1">Membrane</location>
    </subcellularLocation>
</comment>
<dbReference type="EMBL" id="SMTG01000005">
    <property type="protein sequence ID" value="TDK29982.1"/>
    <property type="molecule type" value="Genomic_DNA"/>
</dbReference>
<dbReference type="GO" id="GO:0009279">
    <property type="term" value="C:cell outer membrane"/>
    <property type="evidence" value="ECO:0007669"/>
    <property type="project" value="UniProtKB-SubCell"/>
</dbReference>
<dbReference type="Pfam" id="PF03958">
    <property type="entry name" value="Secretin_N"/>
    <property type="match status" value="1"/>
</dbReference>
<dbReference type="InterPro" id="IPR004846">
    <property type="entry name" value="T2SS/T3SS_dom"/>
</dbReference>
<dbReference type="InterPro" id="IPR050810">
    <property type="entry name" value="Bact_Secretion_Sys_Channel"/>
</dbReference>
<evidence type="ECO:0000259" key="8">
    <source>
        <dbReference type="Pfam" id="PF00263"/>
    </source>
</evidence>
<proteinExistence type="inferred from homology"/>
<evidence type="ECO:0000313" key="11">
    <source>
        <dbReference type="Proteomes" id="UP000295543"/>
    </source>
</evidence>